<dbReference type="Proteomes" id="UP000326951">
    <property type="component" value="Chromosome"/>
</dbReference>
<dbReference type="GO" id="GO:0004612">
    <property type="term" value="F:phosphoenolpyruvate carboxykinase (ATP) activity"/>
    <property type="evidence" value="ECO:0007669"/>
    <property type="project" value="UniProtKB-UniRule"/>
</dbReference>
<dbReference type="SUPFAM" id="SSF53795">
    <property type="entry name" value="PEP carboxykinase-like"/>
    <property type="match status" value="1"/>
</dbReference>
<dbReference type="PANTHER" id="PTHR30031">
    <property type="entry name" value="PHOSPHOENOLPYRUVATE CARBOXYKINASE ATP"/>
    <property type="match status" value="1"/>
</dbReference>
<dbReference type="GO" id="GO:0016301">
    <property type="term" value="F:kinase activity"/>
    <property type="evidence" value="ECO:0007669"/>
    <property type="project" value="UniProtKB-KW"/>
</dbReference>
<proteinExistence type="inferred from homology"/>
<feature type="binding site" evidence="10">
    <location>
        <begin position="232"/>
        <end position="240"/>
    </location>
    <ligand>
        <name>ATP</name>
        <dbReference type="ChEBI" id="CHEBI:30616"/>
    </ligand>
</feature>
<feature type="binding site" evidence="10">
    <location>
        <position position="56"/>
    </location>
    <ligand>
        <name>substrate</name>
    </ligand>
</feature>
<dbReference type="GO" id="GO:0005524">
    <property type="term" value="F:ATP binding"/>
    <property type="evidence" value="ECO:0007669"/>
    <property type="project" value="UniProtKB-UniRule"/>
</dbReference>
<feature type="binding site" evidence="10">
    <location>
        <position position="443"/>
    </location>
    <ligand>
        <name>ATP</name>
        <dbReference type="ChEBI" id="CHEBI:30616"/>
    </ligand>
</feature>
<keyword evidence="11" id="KW-0670">Pyruvate</keyword>
<keyword evidence="10" id="KW-0963">Cytoplasm</keyword>
<dbReference type="InterPro" id="IPR008210">
    <property type="entry name" value="PEP_carboxykinase_N"/>
</dbReference>
<dbReference type="InterPro" id="IPR013035">
    <property type="entry name" value="PEP_carboxykinase_C"/>
</dbReference>
<dbReference type="InterPro" id="IPR001272">
    <property type="entry name" value="PEP_carboxykinase_ATP"/>
</dbReference>
<dbReference type="RefSeq" id="WP_152080620.1">
    <property type="nucleotide sequence ID" value="NZ_AP021853.1"/>
</dbReference>
<comment type="cofactor">
    <cofactor evidence="10">
        <name>Mn(2+)</name>
        <dbReference type="ChEBI" id="CHEBI:29035"/>
    </cofactor>
    <text evidence="10">Binds 1 Mn(2+) ion per subunit.</text>
</comment>
<evidence type="ECO:0000313" key="11">
    <source>
        <dbReference type="EMBL" id="BBN99474.1"/>
    </source>
</evidence>
<comment type="function">
    <text evidence="10">Involved in the gluconeogenesis. Catalyzes the conversion of oxaloacetate (OAA) to phosphoenolpyruvate (PEP) through direct phosphoryl transfer between the nucleoside triphosphate and OAA.</text>
</comment>
<comment type="similarity">
    <text evidence="2 10">Belongs to the phosphoenolpyruvate carboxykinase (ATP) family.</text>
</comment>
<keyword evidence="11" id="KW-0808">Transferase</keyword>
<feature type="binding site" evidence="10">
    <location>
        <position position="197"/>
    </location>
    <ligand>
        <name>substrate</name>
    </ligand>
</feature>
<dbReference type="NCBIfam" id="NF006821">
    <property type="entry name" value="PRK09344.1-3"/>
    <property type="match status" value="1"/>
</dbReference>
<feature type="binding site" evidence="10">
    <location>
        <position position="197"/>
    </location>
    <ligand>
        <name>ATP</name>
        <dbReference type="ChEBI" id="CHEBI:30616"/>
    </ligand>
</feature>
<evidence type="ECO:0000256" key="1">
    <source>
        <dbReference type="ARBA" id="ARBA00004742"/>
    </source>
</evidence>
<accession>A0A5K7X0H9</accession>
<keyword evidence="5 10" id="KW-0547">Nucleotide-binding</keyword>
<dbReference type="Pfam" id="PF01293">
    <property type="entry name" value="PEPCK_ATP"/>
    <property type="match status" value="1"/>
</dbReference>
<evidence type="ECO:0000256" key="8">
    <source>
        <dbReference type="ARBA" id="ARBA00023239"/>
    </source>
</evidence>
<dbReference type="GO" id="GO:0006094">
    <property type="term" value="P:gluconeogenesis"/>
    <property type="evidence" value="ECO:0007669"/>
    <property type="project" value="UniProtKB-UniRule"/>
</dbReference>
<dbReference type="EC" id="4.1.1.49" evidence="3 10"/>
<reference evidence="11 12" key="1">
    <citation type="submission" date="2019-09" db="EMBL/GenBank/DDBJ databases">
        <title>Complete genome sequence of Sporolactobacillus terrae 70-3.</title>
        <authorList>
            <person name="Tanaka N."/>
            <person name="Shiwa Y."/>
            <person name="Fujita N."/>
            <person name="Tanasupawat S."/>
        </authorList>
    </citation>
    <scope>NUCLEOTIDE SEQUENCE [LARGE SCALE GENOMIC DNA]</scope>
    <source>
        <strain evidence="11 12">70-3</strain>
    </source>
</reference>
<evidence type="ECO:0000256" key="3">
    <source>
        <dbReference type="ARBA" id="ARBA00012363"/>
    </source>
</evidence>
<evidence type="ECO:0000256" key="9">
    <source>
        <dbReference type="ARBA" id="ARBA00047371"/>
    </source>
</evidence>
<feature type="binding site" evidence="10">
    <location>
        <position position="191"/>
    </location>
    <ligand>
        <name>substrate</name>
    </ligand>
</feature>
<feature type="binding site" evidence="10">
    <location>
        <position position="318"/>
    </location>
    <ligand>
        <name>substrate</name>
    </ligand>
</feature>
<comment type="catalytic activity">
    <reaction evidence="9 10">
        <text>oxaloacetate + ATP = phosphoenolpyruvate + ADP + CO2</text>
        <dbReference type="Rhea" id="RHEA:18617"/>
        <dbReference type="ChEBI" id="CHEBI:16452"/>
        <dbReference type="ChEBI" id="CHEBI:16526"/>
        <dbReference type="ChEBI" id="CHEBI:30616"/>
        <dbReference type="ChEBI" id="CHEBI:58702"/>
        <dbReference type="ChEBI" id="CHEBI:456216"/>
        <dbReference type="EC" id="4.1.1.49"/>
    </reaction>
</comment>
<dbReference type="AlphaFoldDB" id="A0A5K7X0H9"/>
<dbReference type="PIRSF" id="PIRSF006294">
    <property type="entry name" value="PEP_crbxkin"/>
    <property type="match status" value="1"/>
</dbReference>
<evidence type="ECO:0000256" key="10">
    <source>
        <dbReference type="HAMAP-Rule" id="MF_00453"/>
    </source>
</evidence>
<feature type="binding site" evidence="10">
    <location>
        <position position="281"/>
    </location>
    <ligand>
        <name>ATP</name>
        <dbReference type="ChEBI" id="CHEBI:30616"/>
    </ligand>
</feature>
<evidence type="ECO:0000256" key="7">
    <source>
        <dbReference type="ARBA" id="ARBA00022840"/>
    </source>
</evidence>
<dbReference type="Gene3D" id="3.90.228.20">
    <property type="match status" value="1"/>
</dbReference>
<comment type="pathway">
    <text evidence="1 10">Carbohydrate biosynthesis; gluconeogenesis.</text>
</comment>
<dbReference type="GO" id="GO:0046872">
    <property type="term" value="F:metal ion binding"/>
    <property type="evidence" value="ECO:0007669"/>
    <property type="project" value="UniProtKB-KW"/>
</dbReference>
<dbReference type="NCBIfam" id="NF006820">
    <property type="entry name" value="PRK09344.1-2"/>
    <property type="match status" value="1"/>
</dbReference>
<dbReference type="PANTHER" id="PTHR30031:SF0">
    <property type="entry name" value="PHOSPHOENOLPYRUVATE CARBOXYKINASE (ATP)"/>
    <property type="match status" value="1"/>
</dbReference>
<keyword evidence="10" id="KW-0479">Metal-binding</keyword>
<dbReference type="SUPFAM" id="SSF68923">
    <property type="entry name" value="PEP carboxykinase N-terminal domain"/>
    <property type="match status" value="1"/>
</dbReference>
<sequence>MNDASLENPVAKLLHTGQMHVNLPVPELIEHALRKNEGVLLTNGALAVSTGKYTGRSPKDRFIVSDDQTQDRVDWQRNQQINETVFTKLRHKLADYLNTREESYVFRGFIGAAHKHRLAIQVVNEYAWQNLFSRQLFIEPSEEELESHHPDFTILSAPGFKADPAVDGTRSEAFIILSMKHRTILIGGTEYAGEIKKSLFTVMNFLLPQKGILPMHCSANQGQNGKSALFFGLSGTGKTTLSNASGRPLIGDDEHGWSSEGIFNFEGGCYAKTIRLSPEKEPQIYNSIKFGTVLENVAFSDKNRLPDYTSAQRTENTRAAFSLQNVAGAKHPSVGGHPSAIIFLTADAFGVLPPVSILSPEQAMYYFLSGYTSKLAGTERGVTAPEKTFSTCFGAPFMPLPATCYAELLGQLMRKHNVSAYLINTGWTGGPYGIGKRIRLSDTRTIVQSALDGQLNNVACVTDPIFRLRIPTTCPGISNSILLPWKTWSNQSDYQQSANQLAHAFHTNFKQFAAQTSERIRCAGPALL</sequence>
<keyword evidence="11" id="KW-0418">Kinase</keyword>
<dbReference type="CDD" id="cd00484">
    <property type="entry name" value="PEPCK_ATP"/>
    <property type="match status" value="1"/>
</dbReference>
<feature type="binding site" evidence="10">
    <location>
        <position position="197"/>
    </location>
    <ligand>
        <name>Mn(2+)</name>
        <dbReference type="ChEBI" id="CHEBI:29035"/>
    </ligand>
</feature>
<organism evidence="11 12">
    <name type="scientific">Sporolactobacillus terrae</name>
    <dbReference type="NCBI Taxonomy" id="269673"/>
    <lineage>
        <taxon>Bacteria</taxon>
        <taxon>Bacillati</taxon>
        <taxon>Bacillota</taxon>
        <taxon>Bacilli</taxon>
        <taxon>Bacillales</taxon>
        <taxon>Sporolactobacillaceae</taxon>
        <taxon>Sporolactobacillus</taxon>
    </lineage>
</organism>
<gene>
    <name evidence="10 11" type="primary">pckA</name>
    <name evidence="11" type="ORF">St703_21790</name>
</gene>
<keyword evidence="8 10" id="KW-0456">Lyase</keyword>
<evidence type="ECO:0000256" key="5">
    <source>
        <dbReference type="ARBA" id="ARBA00022741"/>
    </source>
</evidence>
<dbReference type="GO" id="GO:0005829">
    <property type="term" value="C:cytosol"/>
    <property type="evidence" value="ECO:0007669"/>
    <property type="project" value="TreeGrafter"/>
</dbReference>
<feature type="binding site" evidence="10">
    <location>
        <position position="216"/>
    </location>
    <ligand>
        <name>Mn(2+)</name>
        <dbReference type="ChEBI" id="CHEBI:29035"/>
    </ligand>
</feature>
<dbReference type="Gene3D" id="3.40.449.10">
    <property type="entry name" value="Phosphoenolpyruvate Carboxykinase, domain 1"/>
    <property type="match status" value="1"/>
</dbReference>
<feature type="binding site" evidence="10">
    <location>
        <position position="216"/>
    </location>
    <ligand>
        <name>ATP</name>
        <dbReference type="ChEBI" id="CHEBI:30616"/>
    </ligand>
</feature>
<keyword evidence="7 10" id="KW-0067">ATP-binding</keyword>
<evidence type="ECO:0000313" key="12">
    <source>
        <dbReference type="Proteomes" id="UP000326951"/>
    </source>
</evidence>
<dbReference type="Gene3D" id="2.170.8.10">
    <property type="entry name" value="Phosphoenolpyruvate Carboxykinase, domain 2"/>
    <property type="match status" value="1"/>
</dbReference>
<feature type="binding site" evidence="10">
    <location>
        <position position="253"/>
    </location>
    <ligand>
        <name>Mn(2+)</name>
        <dbReference type="ChEBI" id="CHEBI:29035"/>
    </ligand>
</feature>
<comment type="subcellular location">
    <subcellularLocation>
        <location evidence="10">Cytoplasm</location>
    </subcellularLocation>
</comment>
<dbReference type="HAMAP" id="MF_00453">
    <property type="entry name" value="PEPCK_ATP"/>
    <property type="match status" value="1"/>
</dbReference>
<evidence type="ECO:0000256" key="4">
    <source>
        <dbReference type="ARBA" id="ARBA00022432"/>
    </source>
</evidence>
<protein>
    <recommendedName>
        <fullName evidence="3 10">Phosphoenolpyruvate carboxykinase (ATP)</fullName>
        <shortName evidence="10">PCK</shortName>
        <shortName evidence="10">PEP carboxykinase</shortName>
        <shortName evidence="10">PEPCK</shortName>
        <ecNumber evidence="3 10">4.1.1.49</ecNumber>
    </recommendedName>
</protein>
<name>A0A5K7X0H9_9BACL</name>
<dbReference type="UniPathway" id="UPA00138"/>
<feature type="binding site" evidence="10">
    <location>
        <position position="318"/>
    </location>
    <ligand>
        <name>ATP</name>
        <dbReference type="ChEBI" id="CHEBI:30616"/>
    </ligand>
</feature>
<feature type="binding site" evidence="10">
    <location>
        <begin position="437"/>
        <end position="438"/>
    </location>
    <ligand>
        <name>ATP</name>
        <dbReference type="ChEBI" id="CHEBI:30616"/>
    </ligand>
</feature>
<evidence type="ECO:0000256" key="6">
    <source>
        <dbReference type="ARBA" id="ARBA00022793"/>
    </source>
</evidence>
<dbReference type="NCBIfam" id="TIGR00224">
    <property type="entry name" value="pckA"/>
    <property type="match status" value="1"/>
</dbReference>
<keyword evidence="6 10" id="KW-0210">Decarboxylase</keyword>
<dbReference type="EMBL" id="AP021853">
    <property type="protein sequence ID" value="BBN99474.1"/>
    <property type="molecule type" value="Genomic_DNA"/>
</dbReference>
<keyword evidence="10" id="KW-0464">Manganese</keyword>
<evidence type="ECO:0000256" key="2">
    <source>
        <dbReference type="ARBA" id="ARBA00006052"/>
    </source>
</evidence>
<keyword evidence="4 10" id="KW-0312">Gluconeogenesis</keyword>